<keyword evidence="3" id="KW-0813">Transport</keyword>
<keyword evidence="6" id="KW-0067">ATP-binding</keyword>
<gene>
    <name evidence="10" type="ORF">P343_11950</name>
</gene>
<keyword evidence="8" id="KW-0472">Membrane</keyword>
<dbReference type="Gene3D" id="3.40.50.300">
    <property type="entry name" value="P-loop containing nucleotide triphosphate hydrolases"/>
    <property type="match status" value="1"/>
</dbReference>
<keyword evidence="5" id="KW-0547">Nucleotide-binding</keyword>
<protein>
    <submittedName>
        <fullName evidence="10">Cobalt ABC transporter</fullName>
    </submittedName>
</protein>
<dbReference type="GO" id="GO:0016887">
    <property type="term" value="F:ATP hydrolysis activity"/>
    <property type="evidence" value="ECO:0007669"/>
    <property type="project" value="InterPro"/>
</dbReference>
<keyword evidence="11" id="KW-1185">Reference proteome</keyword>
<dbReference type="InterPro" id="IPR017871">
    <property type="entry name" value="ABC_transporter-like_CS"/>
</dbReference>
<evidence type="ECO:0000256" key="5">
    <source>
        <dbReference type="ARBA" id="ARBA00022741"/>
    </source>
</evidence>
<accession>V6IW59</accession>
<evidence type="ECO:0000256" key="4">
    <source>
        <dbReference type="ARBA" id="ARBA00022475"/>
    </source>
</evidence>
<dbReference type="PANTHER" id="PTHR43553">
    <property type="entry name" value="HEAVY METAL TRANSPORTER"/>
    <property type="match status" value="1"/>
</dbReference>
<dbReference type="EMBL" id="AWTC01000011">
    <property type="protein sequence ID" value="EST11467.1"/>
    <property type="molecule type" value="Genomic_DNA"/>
</dbReference>
<dbReference type="InterPro" id="IPR015856">
    <property type="entry name" value="ABC_transpr_CbiO/EcfA_su"/>
</dbReference>
<dbReference type="GO" id="GO:0043190">
    <property type="term" value="C:ATP-binding cassette (ABC) transporter complex"/>
    <property type="evidence" value="ECO:0007669"/>
    <property type="project" value="TreeGrafter"/>
</dbReference>
<proteinExistence type="inferred from homology"/>
<dbReference type="GO" id="GO:0005524">
    <property type="term" value="F:ATP binding"/>
    <property type="evidence" value="ECO:0007669"/>
    <property type="project" value="UniProtKB-KW"/>
</dbReference>
<evidence type="ECO:0000256" key="6">
    <source>
        <dbReference type="ARBA" id="ARBA00022840"/>
    </source>
</evidence>
<organism evidence="10 11">
    <name type="scientific">Sporolactobacillus laevolacticus DSM 442</name>
    <dbReference type="NCBI Taxonomy" id="1395513"/>
    <lineage>
        <taxon>Bacteria</taxon>
        <taxon>Bacillati</taxon>
        <taxon>Bacillota</taxon>
        <taxon>Bacilli</taxon>
        <taxon>Bacillales</taxon>
        <taxon>Sporolactobacillaceae</taxon>
        <taxon>Sporolactobacillus</taxon>
    </lineage>
</organism>
<comment type="subcellular location">
    <subcellularLocation>
        <location evidence="1">Cell membrane</location>
        <topology evidence="1">Peripheral membrane protein</topology>
    </subcellularLocation>
</comment>
<dbReference type="InterPro" id="IPR003593">
    <property type="entry name" value="AAA+_ATPase"/>
</dbReference>
<reference evidence="10 11" key="1">
    <citation type="journal article" date="2013" name="Genome Announc.">
        <title>Genome Sequence of Sporolactobacillus laevolacticus DSM442, an Efficient Polymer-Grade D-Lactate Producer from Agricultural Waste Cottonseed as a Nitrogen Source.</title>
        <authorList>
            <person name="Wang H."/>
            <person name="Wang L."/>
            <person name="Ju J."/>
            <person name="Yu B."/>
            <person name="Ma Y."/>
        </authorList>
    </citation>
    <scope>NUCLEOTIDE SEQUENCE [LARGE SCALE GENOMIC DNA]</scope>
    <source>
        <strain evidence="10 11">DSM 442</strain>
    </source>
</reference>
<dbReference type="AlphaFoldDB" id="V6IW59"/>
<dbReference type="InterPro" id="IPR003439">
    <property type="entry name" value="ABC_transporter-like_ATP-bd"/>
</dbReference>
<dbReference type="PROSITE" id="PS00211">
    <property type="entry name" value="ABC_TRANSPORTER_1"/>
    <property type="match status" value="1"/>
</dbReference>
<dbReference type="Pfam" id="PF00005">
    <property type="entry name" value="ABC_tran"/>
    <property type="match status" value="1"/>
</dbReference>
<evidence type="ECO:0000259" key="9">
    <source>
        <dbReference type="PROSITE" id="PS50893"/>
    </source>
</evidence>
<dbReference type="STRING" id="1395513.P343_11950"/>
<keyword evidence="7" id="KW-1278">Translocase</keyword>
<dbReference type="GO" id="GO:0015087">
    <property type="term" value="F:cobalt ion transmembrane transporter activity"/>
    <property type="evidence" value="ECO:0007669"/>
    <property type="project" value="UniProtKB-ARBA"/>
</dbReference>
<feature type="domain" description="ABC transporter" evidence="9">
    <location>
        <begin position="2"/>
        <end position="241"/>
    </location>
</feature>
<evidence type="ECO:0000256" key="8">
    <source>
        <dbReference type="ARBA" id="ARBA00023136"/>
    </source>
</evidence>
<evidence type="ECO:0000256" key="2">
    <source>
        <dbReference type="ARBA" id="ARBA00005417"/>
    </source>
</evidence>
<dbReference type="SMART" id="SM00382">
    <property type="entry name" value="AAA"/>
    <property type="match status" value="1"/>
</dbReference>
<dbReference type="eggNOG" id="COG1122">
    <property type="taxonomic scope" value="Bacteria"/>
</dbReference>
<keyword evidence="4" id="KW-1003">Cell membrane</keyword>
<evidence type="ECO:0000256" key="7">
    <source>
        <dbReference type="ARBA" id="ARBA00022967"/>
    </source>
</evidence>
<dbReference type="PROSITE" id="PS50893">
    <property type="entry name" value="ABC_TRANSPORTER_2"/>
    <property type="match status" value="1"/>
</dbReference>
<dbReference type="Proteomes" id="UP000018296">
    <property type="component" value="Unassembled WGS sequence"/>
</dbReference>
<comment type="caution">
    <text evidence="10">The sequence shown here is derived from an EMBL/GenBank/DDBJ whole genome shotgun (WGS) entry which is preliminary data.</text>
</comment>
<evidence type="ECO:0000313" key="10">
    <source>
        <dbReference type="EMBL" id="EST11467.1"/>
    </source>
</evidence>
<comment type="similarity">
    <text evidence="2">Belongs to the ABC transporter superfamily.</text>
</comment>
<dbReference type="CDD" id="cd03225">
    <property type="entry name" value="ABC_cobalt_CbiO_domain1"/>
    <property type="match status" value="1"/>
</dbReference>
<dbReference type="RefSeq" id="WP_023510633.1">
    <property type="nucleotide sequence ID" value="NZ_AWTC01000011.1"/>
</dbReference>
<dbReference type="PATRIC" id="fig|1395513.3.peg.2420"/>
<sequence>MIDLKKVTYSYADHTALSEITMKIEQGESVALIGPNGSGKSTLMKVISGLIYPDRGTYVFDGTKITEKQMKEASFSKSFHKQTGFVFQNPDTQLFCGSVYEEIAFGPNQMGLSENEVRSRVSDSLELMGISGFEEREPYHLSGGEKKRVAIAATVALNPDVYLFDEPMNALDPKSKRFLRQFMIDLTQAGKTVICSTHDFSYVDGVFQRAAVFSEDHRLIRDDDYESVINDRAFLREQNII</sequence>
<evidence type="ECO:0000256" key="3">
    <source>
        <dbReference type="ARBA" id="ARBA00022448"/>
    </source>
</evidence>
<dbReference type="SUPFAM" id="SSF52540">
    <property type="entry name" value="P-loop containing nucleoside triphosphate hydrolases"/>
    <property type="match status" value="1"/>
</dbReference>
<evidence type="ECO:0000256" key="1">
    <source>
        <dbReference type="ARBA" id="ARBA00004202"/>
    </source>
</evidence>
<dbReference type="PANTHER" id="PTHR43553:SF27">
    <property type="entry name" value="ENERGY-COUPLING FACTOR TRANSPORTER ATP-BINDING PROTEIN ECFA2"/>
    <property type="match status" value="1"/>
</dbReference>
<evidence type="ECO:0000313" key="11">
    <source>
        <dbReference type="Proteomes" id="UP000018296"/>
    </source>
</evidence>
<dbReference type="FunFam" id="3.40.50.300:FF:000224">
    <property type="entry name" value="Energy-coupling factor transporter ATP-binding protein EcfA"/>
    <property type="match status" value="1"/>
</dbReference>
<dbReference type="OrthoDB" id="501320at2"/>
<dbReference type="InterPro" id="IPR050095">
    <property type="entry name" value="ECF_ABC_transporter_ATP-bd"/>
</dbReference>
<name>V6IW59_9BACL</name>
<dbReference type="InterPro" id="IPR027417">
    <property type="entry name" value="P-loop_NTPase"/>
</dbReference>
<dbReference type="GO" id="GO:0042626">
    <property type="term" value="F:ATPase-coupled transmembrane transporter activity"/>
    <property type="evidence" value="ECO:0007669"/>
    <property type="project" value="TreeGrafter"/>
</dbReference>